<dbReference type="EMBL" id="MG271845">
    <property type="protein sequence ID" value="AWQ64050.1"/>
    <property type="molecule type" value="Genomic_DNA"/>
</dbReference>
<dbReference type="PIRSF" id="PIRSF002144">
    <property type="entry name" value="Ribosomal_S19"/>
    <property type="match status" value="1"/>
</dbReference>
<dbReference type="PROSITE" id="PS00323">
    <property type="entry name" value="RIBOSOMAL_S19"/>
    <property type="match status" value="1"/>
</dbReference>
<evidence type="ECO:0000256" key="4">
    <source>
        <dbReference type="RuleBase" id="RU003485"/>
    </source>
</evidence>
<dbReference type="GO" id="GO:0005840">
    <property type="term" value="C:ribosome"/>
    <property type="evidence" value="ECO:0007669"/>
    <property type="project" value="UniProtKB-KW"/>
</dbReference>
<sequence>MKRSKWKGPFTKKYDVTAKLPLLARDYEITSYVIGLTCNVHSGKKLVALTLTDDMIGHKIGEFVPTRAKFEFKKKKKKK</sequence>
<dbReference type="Gene3D" id="3.30.860.10">
    <property type="entry name" value="30s Ribosomal Protein S19, Chain A"/>
    <property type="match status" value="1"/>
</dbReference>
<organism evidence="5">
    <name type="scientific">Cylindrotheca closterium</name>
    <dbReference type="NCBI Taxonomy" id="2856"/>
    <lineage>
        <taxon>Eukaryota</taxon>
        <taxon>Sar</taxon>
        <taxon>Stramenopiles</taxon>
        <taxon>Ochrophyta</taxon>
        <taxon>Bacillariophyta</taxon>
        <taxon>Bacillariophyceae</taxon>
        <taxon>Bacillariophycidae</taxon>
        <taxon>Bacillariales</taxon>
        <taxon>Bacillariaceae</taxon>
        <taxon>Cylindrotheca</taxon>
    </lineage>
</organism>
<dbReference type="InterPro" id="IPR020934">
    <property type="entry name" value="Ribosomal_uS19_CS"/>
</dbReference>
<name>A0A2U9GHS0_9STRA</name>
<geneLocation type="mitochondrion" evidence="5"/>
<dbReference type="InterPro" id="IPR002222">
    <property type="entry name" value="Ribosomal_uS19"/>
</dbReference>
<keyword evidence="3 4" id="KW-0687">Ribonucleoprotein</keyword>
<dbReference type="PRINTS" id="PR00975">
    <property type="entry name" value="RIBOSOMALS19"/>
</dbReference>
<dbReference type="GO" id="GO:0003723">
    <property type="term" value="F:RNA binding"/>
    <property type="evidence" value="ECO:0007669"/>
    <property type="project" value="InterPro"/>
</dbReference>
<comment type="similarity">
    <text evidence="1 4">Belongs to the universal ribosomal protein uS19 family.</text>
</comment>
<evidence type="ECO:0000256" key="2">
    <source>
        <dbReference type="ARBA" id="ARBA00022980"/>
    </source>
</evidence>
<evidence type="ECO:0000256" key="1">
    <source>
        <dbReference type="ARBA" id="ARBA00007345"/>
    </source>
</evidence>
<dbReference type="GeneID" id="36957307"/>
<dbReference type="GO" id="GO:1990904">
    <property type="term" value="C:ribonucleoprotein complex"/>
    <property type="evidence" value="ECO:0007669"/>
    <property type="project" value="UniProtKB-KW"/>
</dbReference>
<reference evidence="5" key="1">
    <citation type="journal article" date="2018" name="Genome Biol. Evol.">
        <title>Recurrent loss, horizontal transfer, and the obscure origins of mitochondrial introns in diatoms (Bacillariophyta).</title>
        <authorList>
            <person name="Guillory W.X."/>
            <person name="Onyshchenko A."/>
            <person name="Ruck E.C."/>
            <person name="Parks M."/>
            <person name="Nakov T."/>
            <person name="Wickett N.J."/>
            <person name="Alverson A.J."/>
        </authorList>
    </citation>
    <scope>NUCLEOTIDE SEQUENCE</scope>
    <source>
        <strain evidence="5">CCMP1855</strain>
    </source>
</reference>
<dbReference type="RefSeq" id="YP_009495403.1">
    <property type="nucleotide sequence ID" value="NC_037986.1"/>
</dbReference>
<dbReference type="Pfam" id="PF00203">
    <property type="entry name" value="Ribosomal_S19"/>
    <property type="match status" value="1"/>
</dbReference>
<protein>
    <submittedName>
        <fullName evidence="5">Ribosomal protein S19</fullName>
    </submittedName>
</protein>
<keyword evidence="5" id="KW-0496">Mitochondrion</keyword>
<dbReference type="InterPro" id="IPR023575">
    <property type="entry name" value="Ribosomal_uS19_SF"/>
</dbReference>
<keyword evidence="2 4" id="KW-0689">Ribosomal protein</keyword>
<dbReference type="AlphaFoldDB" id="A0A2U9GHS0"/>
<accession>A0A2U9GHS0</accession>
<dbReference type="GO" id="GO:0003735">
    <property type="term" value="F:structural constituent of ribosome"/>
    <property type="evidence" value="ECO:0007669"/>
    <property type="project" value="InterPro"/>
</dbReference>
<evidence type="ECO:0000313" key="5">
    <source>
        <dbReference type="EMBL" id="AWQ64050.1"/>
    </source>
</evidence>
<dbReference type="HAMAP" id="MF_00531">
    <property type="entry name" value="Ribosomal_uS19"/>
    <property type="match status" value="1"/>
</dbReference>
<gene>
    <name evidence="5" type="primary">rps19</name>
</gene>
<evidence type="ECO:0000256" key="3">
    <source>
        <dbReference type="ARBA" id="ARBA00023274"/>
    </source>
</evidence>
<proteinExistence type="inferred from homology"/>
<dbReference type="SUPFAM" id="SSF54570">
    <property type="entry name" value="Ribosomal protein S19"/>
    <property type="match status" value="1"/>
</dbReference>
<dbReference type="GO" id="GO:0006412">
    <property type="term" value="P:translation"/>
    <property type="evidence" value="ECO:0007669"/>
    <property type="project" value="InterPro"/>
</dbReference>